<evidence type="ECO:0000313" key="2">
    <source>
        <dbReference type="Proteomes" id="UP000000683"/>
    </source>
</evidence>
<keyword evidence="2" id="KW-1185">Reference proteome</keyword>
<dbReference type="GO" id="GO:0016787">
    <property type="term" value="F:hydrolase activity"/>
    <property type="evidence" value="ECO:0007669"/>
    <property type="project" value="UniProtKB-KW"/>
</dbReference>
<dbReference type="EMBL" id="CP002339">
    <property type="protein sequence ID" value="AEF05300.1"/>
    <property type="molecule type" value="Genomic_DNA"/>
</dbReference>
<dbReference type="HOGENOM" id="CLU_068203_0_0_6"/>
<dbReference type="OrthoDB" id="6398828at2"/>
<name>F5Z667_ALTNA</name>
<protein>
    <submittedName>
        <fullName evidence="1">HAD superfamily hydrolase-like protein</fullName>
    </submittedName>
</protein>
<proteinExistence type="predicted"/>
<dbReference type="KEGG" id="alt:ambt_19035"/>
<dbReference type="Proteomes" id="UP000000683">
    <property type="component" value="Chromosome"/>
</dbReference>
<sequence>MLKNTSLKEFGYNFLGPILSVYTSKLIKKLNVIPGEPKVFHLAREGYALKQAFNILNNDSIPSHYLYASRTFMFRITLDIERSWSISVKHSFDGLLGEFFKSRYAFTSEQTEAILLGYDESSKIKLPRDYPKVVKILKEKKSVISDIVSTTRSIYQNYLSSIGFTDIEITPVVTDVGYSGTIQKLLAMITKREIYGVYMITTASGEIDIDGYTVSIDHIYKTNVNMGGGYMMLDRSMFLESLLTAPNGQFVDILLDKNSNKYHFCFGKRTYTQENFTDLEMLLSGALECVFDCHVNNIQYSIEEVEAIFNAHVTQRNLLPRASWPLFELDDAISGQGNLNPLDFFGL</sequence>
<accession>F5Z667</accession>
<dbReference type="AlphaFoldDB" id="F5Z667"/>
<gene>
    <name evidence="1" type="ordered locus">ambt_19035</name>
</gene>
<evidence type="ECO:0000313" key="1">
    <source>
        <dbReference type="EMBL" id="AEF05300.1"/>
    </source>
</evidence>
<organism evidence="1 2">
    <name type="scientific">Alteromonas naphthalenivorans</name>
    <dbReference type="NCBI Taxonomy" id="715451"/>
    <lineage>
        <taxon>Bacteria</taxon>
        <taxon>Pseudomonadati</taxon>
        <taxon>Pseudomonadota</taxon>
        <taxon>Gammaproteobacteria</taxon>
        <taxon>Alteromonadales</taxon>
        <taxon>Alteromonadaceae</taxon>
        <taxon>Alteromonas/Salinimonas group</taxon>
        <taxon>Alteromonas</taxon>
    </lineage>
</organism>
<dbReference type="eggNOG" id="COG5610">
    <property type="taxonomic scope" value="Bacteria"/>
</dbReference>
<reference evidence="1 2" key="1">
    <citation type="journal article" date="2011" name="J. Bacteriol.">
        <title>Complete genome sequence of the polycyclic aromatic hydrocarbon-degrading bacterium Alteromonas sp. strain SN2.</title>
        <authorList>
            <person name="Jin H.M."/>
            <person name="Jeong H."/>
            <person name="Moon E.J."/>
            <person name="Math R.K."/>
            <person name="Lee K."/>
            <person name="Kim H.J."/>
            <person name="Jeon C.O."/>
            <person name="Oh T.K."/>
            <person name="Kim J.F."/>
        </authorList>
    </citation>
    <scope>NUCLEOTIDE SEQUENCE [LARGE SCALE GENOMIC DNA]</scope>
    <source>
        <strain evidence="2">JCM 17741 / KACC 18427 / KCTC 11700BP / SN2</strain>
    </source>
</reference>